<dbReference type="Proteomes" id="UP000272942">
    <property type="component" value="Unassembled WGS sequence"/>
</dbReference>
<name>A0A183B2Y4_9TREM</name>
<dbReference type="AlphaFoldDB" id="A0A183B2Y4"/>
<keyword evidence="3" id="KW-1185">Reference proteome</keyword>
<evidence type="ECO:0000313" key="2">
    <source>
        <dbReference type="EMBL" id="VDP90841.1"/>
    </source>
</evidence>
<reference evidence="2 3" key="2">
    <citation type="submission" date="2018-11" db="EMBL/GenBank/DDBJ databases">
        <authorList>
            <consortium name="Pathogen Informatics"/>
        </authorList>
    </citation>
    <scope>NUCLEOTIDE SEQUENCE [LARGE SCALE GENOMIC DNA]</scope>
    <source>
        <strain evidence="2 3">Egypt</strain>
    </source>
</reference>
<proteinExistence type="predicted"/>
<feature type="region of interest" description="Disordered" evidence="1">
    <location>
        <begin position="352"/>
        <end position="378"/>
    </location>
</feature>
<sequence>MELLCVLSNVYNLIAAECRTWDILFVLSQNSGRFLDASYALVCRLLTELLDEEQNTSSCERLTTKCEILNKKLKSHHSLLDATDEAVLTGQLPTPHAHLQAVIISLGKAYLENYMNWCKFVATVELIPLRFSDFFAGKSWAAVCARGYYYWLHLHARCLFGSVEVDVAEPSDNIDLGAAFVKPPSSVLHAAVIVRMHGRTLVQFMRQCCDQKLAKRRAQLGEANKENVCSTTSSDSNHKLETSKTVPWGSCQLTDNELLNLWMGTRLLIRGCHQVAEMYTLMGNVREARAYQDELLRIGQRFHISRTAQTALSLMAHVELFAQRKWAFELRLRQLNHLFTCQIPLEEIAREQDRRRKSSSCGKDHSPDQGDNDGVDEGDFLHTSQLVTRFTRSETNSDSRDDIAAADALSVAANPLVAANSNAFANIFPCSPTRMSGIVQSYFPSTPQLASLISGRPLNEIESDDTEALLKALEGLTTSPETCNRTGPNAIRILREAQPPSDPTTIMMPDRDTAVALHTGQTMPPPLAPPNAPLRLTERRRATTAKNTRSVRASRREKVVDGAH</sequence>
<gene>
    <name evidence="2" type="ORF">ECPE_LOCUS13569</name>
</gene>
<reference evidence="4" key="1">
    <citation type="submission" date="2016-06" db="UniProtKB">
        <authorList>
            <consortium name="WormBaseParasite"/>
        </authorList>
    </citation>
    <scope>IDENTIFICATION</scope>
</reference>
<dbReference type="WBParaSite" id="ECPE_0001360801-mRNA-1">
    <property type="protein sequence ID" value="ECPE_0001360801-mRNA-1"/>
    <property type="gene ID" value="ECPE_0001360801"/>
</dbReference>
<organism evidence="4">
    <name type="scientific">Echinostoma caproni</name>
    <dbReference type="NCBI Taxonomy" id="27848"/>
    <lineage>
        <taxon>Eukaryota</taxon>
        <taxon>Metazoa</taxon>
        <taxon>Spiralia</taxon>
        <taxon>Lophotrochozoa</taxon>
        <taxon>Platyhelminthes</taxon>
        <taxon>Trematoda</taxon>
        <taxon>Digenea</taxon>
        <taxon>Plagiorchiida</taxon>
        <taxon>Echinostomata</taxon>
        <taxon>Echinostomatoidea</taxon>
        <taxon>Echinostomatidae</taxon>
        <taxon>Echinostoma</taxon>
    </lineage>
</organism>
<evidence type="ECO:0000313" key="3">
    <source>
        <dbReference type="Proteomes" id="UP000272942"/>
    </source>
</evidence>
<accession>A0A183B2Y4</accession>
<feature type="region of interest" description="Disordered" evidence="1">
    <location>
        <begin position="520"/>
        <end position="564"/>
    </location>
</feature>
<dbReference type="EMBL" id="UZAN01055411">
    <property type="protein sequence ID" value="VDP90841.1"/>
    <property type="molecule type" value="Genomic_DNA"/>
</dbReference>
<evidence type="ECO:0000256" key="1">
    <source>
        <dbReference type="SAM" id="MobiDB-lite"/>
    </source>
</evidence>
<evidence type="ECO:0000313" key="4">
    <source>
        <dbReference type="WBParaSite" id="ECPE_0001360801-mRNA-1"/>
    </source>
</evidence>
<dbReference type="OrthoDB" id="10255632at2759"/>
<feature type="compositionally biased region" description="Pro residues" evidence="1">
    <location>
        <begin position="523"/>
        <end position="532"/>
    </location>
</feature>
<feature type="compositionally biased region" description="Basic and acidic residues" evidence="1">
    <location>
        <begin position="554"/>
        <end position="564"/>
    </location>
</feature>
<protein>
    <submittedName>
        <fullName evidence="4">Separase</fullName>
    </submittedName>
</protein>